<feature type="region of interest" description="Disordered" evidence="1">
    <location>
        <begin position="307"/>
        <end position="341"/>
    </location>
</feature>
<dbReference type="PANTHER" id="PTHR21963">
    <property type="entry name" value="PF6"/>
    <property type="match status" value="1"/>
</dbReference>
<organism evidence="2 3">
    <name type="scientific">Cichlidogyrus casuarinus</name>
    <dbReference type="NCBI Taxonomy" id="1844966"/>
    <lineage>
        <taxon>Eukaryota</taxon>
        <taxon>Metazoa</taxon>
        <taxon>Spiralia</taxon>
        <taxon>Lophotrochozoa</taxon>
        <taxon>Platyhelminthes</taxon>
        <taxon>Monogenea</taxon>
        <taxon>Monopisthocotylea</taxon>
        <taxon>Dactylogyridea</taxon>
        <taxon>Ancyrocephalidae</taxon>
        <taxon>Cichlidogyrus</taxon>
    </lineage>
</organism>
<reference evidence="2 3" key="1">
    <citation type="submission" date="2024-11" db="EMBL/GenBank/DDBJ databases">
        <title>Adaptive evolution of stress response genes in parasites aligns with host niche diversity.</title>
        <authorList>
            <person name="Hahn C."/>
            <person name="Resl P."/>
        </authorList>
    </citation>
    <scope>NUCLEOTIDE SEQUENCE [LARGE SCALE GENOMIC DNA]</scope>
    <source>
        <strain evidence="2">EGGRZ-B1_66</strain>
        <tissue evidence="2">Body</tissue>
    </source>
</reference>
<comment type="caution">
    <text evidence="2">The sequence shown here is derived from an EMBL/GenBank/DDBJ whole genome shotgun (WGS) entry which is preliminary data.</text>
</comment>
<feature type="region of interest" description="Disordered" evidence="1">
    <location>
        <begin position="84"/>
        <end position="125"/>
    </location>
</feature>
<keyword evidence="3" id="KW-1185">Reference proteome</keyword>
<sequence length="414" mass="46272">MGPKPKTPNVGQNDLQAINEIPLTEVKASTAKGKKPTKGVVLYQELWESAFHILNEQEELNSDLLARLIKAWLLELKANEAPSGGAIGDDKGKSRKNSGKKKPDAKPTDTGKKEPKLLKRGEESKSKFINDEPENGIDCYVILYGFNNLILTESLAKIKVEVCSFVRLNFATDEAKYLLKSQLDSNMEASLNPQDPELLEEHRQMDQLKDYKMKNFWMEMVDLLEHDIAAGTMKNVASVDFALDQTFIPPDIQQADLRDQFGLEIFKKFSSLVYDLIDYTRQWKNYLNNQGFIQIPTPTLSVKFNPTTNPVTQERSVSRTGLTSATKSHVQEPSTNEEPTIPSTSAVIYLDTYKDIVSKIPHGKSSPALMLHAILEQALANASQSATMTKAKELTPFSKSDFEGPENVATLFDL</sequence>
<dbReference type="PANTHER" id="PTHR21963:SF1">
    <property type="entry name" value="SPERM-ASSOCIATED ANTIGEN 17"/>
    <property type="match status" value="1"/>
</dbReference>
<dbReference type="InterPro" id="IPR026173">
    <property type="entry name" value="SPAG17"/>
</dbReference>
<protein>
    <submittedName>
        <fullName evidence="2">Sperm-associated antigen 17</fullName>
    </submittedName>
</protein>
<gene>
    <name evidence="2" type="primary">SPAG17_1</name>
    <name evidence="2" type="ORF">Ciccas_004326</name>
</gene>
<evidence type="ECO:0000313" key="2">
    <source>
        <dbReference type="EMBL" id="KAL3317020.1"/>
    </source>
</evidence>
<dbReference type="EMBL" id="JBJKFK010000445">
    <property type="protein sequence ID" value="KAL3317020.1"/>
    <property type="molecule type" value="Genomic_DNA"/>
</dbReference>
<feature type="compositionally biased region" description="Basic and acidic residues" evidence="1">
    <location>
        <begin position="101"/>
        <end position="125"/>
    </location>
</feature>
<accession>A0ABD2QBT9</accession>
<proteinExistence type="predicted"/>
<dbReference type="AlphaFoldDB" id="A0ABD2QBT9"/>
<evidence type="ECO:0000256" key="1">
    <source>
        <dbReference type="SAM" id="MobiDB-lite"/>
    </source>
</evidence>
<evidence type="ECO:0000313" key="3">
    <source>
        <dbReference type="Proteomes" id="UP001626550"/>
    </source>
</evidence>
<name>A0ABD2QBT9_9PLAT</name>
<dbReference type="Proteomes" id="UP001626550">
    <property type="component" value="Unassembled WGS sequence"/>
</dbReference>